<evidence type="ECO:0000313" key="2">
    <source>
        <dbReference type="Proteomes" id="UP000823612"/>
    </source>
</evidence>
<sequence length="47" mass="5176">MYTLNFSNGQSQTYPDFNTMNSAARAMGGEAKLVNGGQKIYVFVPKK</sequence>
<proteinExistence type="predicted"/>
<dbReference type="EMBL" id="JADIMZ010000025">
    <property type="protein sequence ID" value="MBO8432002.1"/>
    <property type="molecule type" value="Genomic_DNA"/>
</dbReference>
<reference evidence="1" key="2">
    <citation type="journal article" date="2021" name="PeerJ">
        <title>Extensive microbial diversity within the chicken gut microbiome revealed by metagenomics and culture.</title>
        <authorList>
            <person name="Gilroy R."/>
            <person name="Ravi A."/>
            <person name="Getino M."/>
            <person name="Pursley I."/>
            <person name="Horton D.L."/>
            <person name="Alikhan N.F."/>
            <person name="Baker D."/>
            <person name="Gharbi K."/>
            <person name="Hall N."/>
            <person name="Watson M."/>
            <person name="Adriaenssens E.M."/>
            <person name="Foster-Nyarko E."/>
            <person name="Jarju S."/>
            <person name="Secka A."/>
            <person name="Antonio M."/>
            <person name="Oren A."/>
            <person name="Chaudhuri R.R."/>
            <person name="La Ragione R."/>
            <person name="Hildebrand F."/>
            <person name="Pallen M.J."/>
        </authorList>
    </citation>
    <scope>NUCLEOTIDE SEQUENCE</scope>
    <source>
        <strain evidence="1">2889</strain>
    </source>
</reference>
<name>A0A9D9DQ44_9BACT</name>
<organism evidence="1 2">
    <name type="scientific">Candidatus Pullibacteroides excrementavium</name>
    <dbReference type="NCBI Taxonomy" id="2840905"/>
    <lineage>
        <taxon>Bacteria</taxon>
        <taxon>Pseudomonadati</taxon>
        <taxon>Bacteroidota</taxon>
        <taxon>Bacteroidia</taxon>
        <taxon>Bacteroidales</taxon>
        <taxon>Candidatus Pullibacteroides</taxon>
    </lineage>
</organism>
<evidence type="ECO:0000313" key="1">
    <source>
        <dbReference type="EMBL" id="MBO8432002.1"/>
    </source>
</evidence>
<reference evidence="1" key="1">
    <citation type="submission" date="2020-10" db="EMBL/GenBank/DDBJ databases">
        <authorList>
            <person name="Gilroy R."/>
        </authorList>
    </citation>
    <scope>NUCLEOTIDE SEQUENCE</scope>
    <source>
        <strain evidence="1">2889</strain>
    </source>
</reference>
<dbReference type="Proteomes" id="UP000823612">
    <property type="component" value="Unassembled WGS sequence"/>
</dbReference>
<comment type="caution">
    <text evidence="1">The sequence shown here is derived from an EMBL/GenBank/DDBJ whole genome shotgun (WGS) entry which is preliminary data.</text>
</comment>
<dbReference type="AlphaFoldDB" id="A0A9D9DQ44"/>
<accession>A0A9D9DQ44</accession>
<gene>
    <name evidence="1" type="ORF">IAB08_01745</name>
</gene>
<protein>
    <submittedName>
        <fullName evidence="1">Uncharacterized protein</fullName>
    </submittedName>
</protein>